<dbReference type="KEGG" id="wcp:H9Q76_05975"/>
<dbReference type="EMBL" id="CP060632">
    <property type="protein sequence ID" value="QNM00818.1"/>
    <property type="molecule type" value="Genomic_DNA"/>
</dbReference>
<proteinExistence type="predicted"/>
<accession>A0A7G9FQI6</accession>
<dbReference type="Gene3D" id="3.90.79.10">
    <property type="entry name" value="Nucleoside Triphosphate Pyrophosphohydrolase"/>
    <property type="match status" value="1"/>
</dbReference>
<evidence type="ECO:0000313" key="4">
    <source>
        <dbReference type="EMBL" id="QNM00818.1"/>
    </source>
</evidence>
<keyword evidence="2 4" id="KW-0378">Hydrolase</keyword>
<dbReference type="Proteomes" id="UP000515819">
    <property type="component" value="Chromosome"/>
</dbReference>
<evidence type="ECO:0000313" key="5">
    <source>
        <dbReference type="Proteomes" id="UP000515819"/>
    </source>
</evidence>
<dbReference type="GO" id="GO:0016787">
    <property type="term" value="F:hydrolase activity"/>
    <property type="evidence" value="ECO:0007669"/>
    <property type="project" value="UniProtKB-KW"/>
</dbReference>
<dbReference type="CDD" id="cd03424">
    <property type="entry name" value="NUDIX_ADPRase_Nudt5_UGPPase_Nudt14"/>
    <property type="match status" value="1"/>
</dbReference>
<dbReference type="GO" id="GO:0019693">
    <property type="term" value="P:ribose phosphate metabolic process"/>
    <property type="evidence" value="ECO:0007669"/>
    <property type="project" value="TreeGrafter"/>
</dbReference>
<dbReference type="Pfam" id="PF00293">
    <property type="entry name" value="NUDIX"/>
    <property type="match status" value="1"/>
</dbReference>
<dbReference type="InterPro" id="IPR015797">
    <property type="entry name" value="NUDIX_hydrolase-like_dom_sf"/>
</dbReference>
<reference evidence="4 5" key="1">
    <citation type="submission" date="2020-08" db="EMBL/GenBank/DDBJ databases">
        <authorList>
            <person name="Liu C."/>
            <person name="Sun Q."/>
        </authorList>
    </citation>
    <scope>NUCLEOTIDE SEQUENCE [LARGE SCALE GENOMIC DNA]</scope>
    <source>
        <strain evidence="4 5">NSJ-4</strain>
    </source>
</reference>
<dbReference type="PANTHER" id="PTHR11839:SF18">
    <property type="entry name" value="NUDIX HYDROLASE DOMAIN-CONTAINING PROTEIN"/>
    <property type="match status" value="1"/>
</dbReference>
<dbReference type="InterPro" id="IPR020084">
    <property type="entry name" value="NUDIX_hydrolase_CS"/>
</dbReference>
<dbReference type="AlphaFoldDB" id="A0A7G9FQI6"/>
<evidence type="ECO:0000259" key="3">
    <source>
        <dbReference type="PROSITE" id="PS51462"/>
    </source>
</evidence>
<dbReference type="SUPFAM" id="SSF55811">
    <property type="entry name" value="Nudix"/>
    <property type="match status" value="1"/>
</dbReference>
<dbReference type="PROSITE" id="PS51462">
    <property type="entry name" value="NUDIX"/>
    <property type="match status" value="1"/>
</dbReference>
<protein>
    <submittedName>
        <fullName evidence="4">NUDIX hydrolase</fullName>
    </submittedName>
</protein>
<dbReference type="RefSeq" id="WP_195540753.1">
    <property type="nucleotide sequence ID" value="NZ_CP060632.1"/>
</dbReference>
<dbReference type="PANTHER" id="PTHR11839">
    <property type="entry name" value="UDP/ADP-SUGAR PYROPHOSPHATASE"/>
    <property type="match status" value="1"/>
</dbReference>
<keyword evidence="5" id="KW-1185">Reference proteome</keyword>
<evidence type="ECO:0000256" key="1">
    <source>
        <dbReference type="ARBA" id="ARBA00001946"/>
    </source>
</evidence>
<dbReference type="GO" id="GO:0006753">
    <property type="term" value="P:nucleoside phosphate metabolic process"/>
    <property type="evidence" value="ECO:0007669"/>
    <property type="project" value="TreeGrafter"/>
</dbReference>
<gene>
    <name evidence="4" type="ORF">H9Q76_05975</name>
</gene>
<evidence type="ECO:0000256" key="2">
    <source>
        <dbReference type="ARBA" id="ARBA00022801"/>
    </source>
</evidence>
<sequence>MVEFKRKSLELLYDAKIVALYKDVLETPDGGEVVYDLIKHKSGGGAGILLVDEEEYTYLVRQYRNSLDAVDLEIPAGGYSFHGESGETCALREAEEETGWIPQDIYHVSNMISSVGTFDEKTDVYIGCNLKKGKRHLDPTEFIEIVRVPMEEAREMIYSGKIVDSKTIVAILAYYDKKSRGIFK</sequence>
<comment type="cofactor">
    <cofactor evidence="1">
        <name>Mg(2+)</name>
        <dbReference type="ChEBI" id="CHEBI:18420"/>
    </cofactor>
</comment>
<organism evidence="4 5">
    <name type="scientific">Wujia chipingensis</name>
    <dbReference type="NCBI Taxonomy" id="2763670"/>
    <lineage>
        <taxon>Bacteria</taxon>
        <taxon>Bacillati</taxon>
        <taxon>Bacillota</taxon>
        <taxon>Clostridia</taxon>
        <taxon>Lachnospirales</taxon>
        <taxon>Lachnospiraceae</taxon>
        <taxon>Wujia</taxon>
    </lineage>
</organism>
<dbReference type="PROSITE" id="PS00893">
    <property type="entry name" value="NUDIX_BOX"/>
    <property type="match status" value="1"/>
</dbReference>
<dbReference type="InterPro" id="IPR000086">
    <property type="entry name" value="NUDIX_hydrolase_dom"/>
</dbReference>
<name>A0A7G9FQI6_9FIRM</name>
<feature type="domain" description="Nudix hydrolase" evidence="3">
    <location>
        <begin position="41"/>
        <end position="170"/>
    </location>
</feature>